<keyword evidence="2" id="KW-0732">Signal</keyword>
<evidence type="ECO:0000313" key="4">
    <source>
        <dbReference type="Proteomes" id="UP001501447"/>
    </source>
</evidence>
<accession>A0ABP6CF24</accession>
<dbReference type="InterPro" id="IPR015943">
    <property type="entry name" value="WD40/YVTN_repeat-like_dom_sf"/>
</dbReference>
<protein>
    <submittedName>
        <fullName evidence="3">Lipoprotein</fullName>
    </submittedName>
</protein>
<sequence>MIRNRKMSAPALAAALLLGSVLAGCGEDAGSRDGRGTEKSTANGKPSAKPHGYVEGAEETAEQQSRLVVSDGESGAVGLLDLIKGGTTRLGRAEKAVGWSTDGRFAYANGPGGSEVFDSGAWMVDHGDHTHYYRAKARAVGDVSGKRAEHVHSSPSLTAVTFADGTAKLLDRARMEKGRPHETATLHDARRGPVVPYEEYAFVPVSGPGGSTVVAARDAGGRTRAMLKEDCPQLRGAAVTRRGAVFGCADGALFVTSGKSGKPVAEKIPFGRKVDSGERPRSFQHRSLGTTLTAKAGDRGVWVLDVTERHWKLVKTGPVIAANAAGEGAPLVALDPSGTLKSYDISDGEQIARKEMVKKPSRENAARTVVEIDANRAYVNDIRDRKIYEIDYNDDLRKARSFSLDFAPTHMVETGR</sequence>
<feature type="region of interest" description="Disordered" evidence="1">
    <location>
        <begin position="28"/>
        <end position="61"/>
    </location>
</feature>
<dbReference type="RefSeq" id="WP_344565915.1">
    <property type="nucleotide sequence ID" value="NZ_BAAARJ010000008.1"/>
</dbReference>
<name>A0ABP6CF24_9ACTN</name>
<evidence type="ECO:0000256" key="2">
    <source>
        <dbReference type="SAM" id="SignalP"/>
    </source>
</evidence>
<organism evidence="3 4">
    <name type="scientific">Streptomyces axinellae</name>
    <dbReference type="NCBI Taxonomy" id="552788"/>
    <lineage>
        <taxon>Bacteria</taxon>
        <taxon>Bacillati</taxon>
        <taxon>Actinomycetota</taxon>
        <taxon>Actinomycetes</taxon>
        <taxon>Kitasatosporales</taxon>
        <taxon>Streptomycetaceae</taxon>
        <taxon>Streptomyces</taxon>
    </lineage>
</organism>
<proteinExistence type="predicted"/>
<dbReference type="Gene3D" id="2.130.10.10">
    <property type="entry name" value="YVTN repeat-like/Quinoprotein amine dehydrogenase"/>
    <property type="match status" value="1"/>
</dbReference>
<feature type="compositionally biased region" description="Basic and acidic residues" evidence="1">
    <location>
        <begin position="29"/>
        <end position="38"/>
    </location>
</feature>
<dbReference type="PROSITE" id="PS51257">
    <property type="entry name" value="PROKAR_LIPOPROTEIN"/>
    <property type="match status" value="1"/>
</dbReference>
<evidence type="ECO:0000256" key="1">
    <source>
        <dbReference type="SAM" id="MobiDB-lite"/>
    </source>
</evidence>
<comment type="caution">
    <text evidence="3">The sequence shown here is derived from an EMBL/GenBank/DDBJ whole genome shotgun (WGS) entry which is preliminary data.</text>
</comment>
<keyword evidence="3" id="KW-0449">Lipoprotein</keyword>
<dbReference type="EMBL" id="BAAARJ010000008">
    <property type="protein sequence ID" value="GAA2613363.1"/>
    <property type="molecule type" value="Genomic_DNA"/>
</dbReference>
<evidence type="ECO:0000313" key="3">
    <source>
        <dbReference type="EMBL" id="GAA2613363.1"/>
    </source>
</evidence>
<gene>
    <name evidence="3" type="ORF">GCM10009863_28850</name>
</gene>
<reference evidence="4" key="1">
    <citation type="journal article" date="2019" name="Int. J. Syst. Evol. Microbiol.">
        <title>The Global Catalogue of Microorganisms (GCM) 10K type strain sequencing project: providing services to taxonomists for standard genome sequencing and annotation.</title>
        <authorList>
            <consortium name="The Broad Institute Genomics Platform"/>
            <consortium name="The Broad Institute Genome Sequencing Center for Infectious Disease"/>
            <person name="Wu L."/>
            <person name="Ma J."/>
        </authorList>
    </citation>
    <scope>NUCLEOTIDE SEQUENCE [LARGE SCALE GENOMIC DNA]</scope>
    <source>
        <strain evidence="4">JCM 16373</strain>
    </source>
</reference>
<dbReference type="Proteomes" id="UP001501447">
    <property type="component" value="Unassembled WGS sequence"/>
</dbReference>
<feature type="chain" id="PRO_5045395131" evidence="2">
    <location>
        <begin position="24"/>
        <end position="416"/>
    </location>
</feature>
<keyword evidence="4" id="KW-1185">Reference proteome</keyword>
<dbReference type="SUPFAM" id="SSF75011">
    <property type="entry name" value="3-carboxy-cis,cis-mucoante lactonizing enzyme"/>
    <property type="match status" value="1"/>
</dbReference>
<feature type="signal peptide" evidence="2">
    <location>
        <begin position="1"/>
        <end position="23"/>
    </location>
</feature>